<gene>
    <name evidence="3" type="ORF">PAXRUDRAFT_789518</name>
</gene>
<reference evidence="3 4" key="1">
    <citation type="submission" date="2014-04" db="EMBL/GenBank/DDBJ databases">
        <authorList>
            <consortium name="DOE Joint Genome Institute"/>
            <person name="Kuo A."/>
            <person name="Kohler A."/>
            <person name="Jargeat P."/>
            <person name="Nagy L.G."/>
            <person name="Floudas D."/>
            <person name="Copeland A."/>
            <person name="Barry K.W."/>
            <person name="Cichocki N."/>
            <person name="Veneault-Fourrey C."/>
            <person name="LaButti K."/>
            <person name="Lindquist E.A."/>
            <person name="Lipzen A."/>
            <person name="Lundell T."/>
            <person name="Morin E."/>
            <person name="Murat C."/>
            <person name="Sun H."/>
            <person name="Tunlid A."/>
            <person name="Henrissat B."/>
            <person name="Grigoriev I.V."/>
            <person name="Hibbett D.S."/>
            <person name="Martin F."/>
            <person name="Nordberg H.P."/>
            <person name="Cantor M.N."/>
            <person name="Hua S.X."/>
        </authorList>
    </citation>
    <scope>NUCLEOTIDE SEQUENCE [LARGE SCALE GENOMIC DNA]</scope>
    <source>
        <strain evidence="3 4">Ve08.2h10</strain>
    </source>
</reference>
<feature type="signal peptide" evidence="2">
    <location>
        <begin position="1"/>
        <end position="16"/>
    </location>
</feature>
<dbReference type="Proteomes" id="UP000054538">
    <property type="component" value="Unassembled WGS sequence"/>
</dbReference>
<name>A0A0D0CH64_9AGAM</name>
<dbReference type="InParanoid" id="A0A0D0CH64"/>
<reference evidence="4" key="2">
    <citation type="submission" date="2015-01" db="EMBL/GenBank/DDBJ databases">
        <title>Evolutionary Origins and Diversification of the Mycorrhizal Mutualists.</title>
        <authorList>
            <consortium name="DOE Joint Genome Institute"/>
            <consortium name="Mycorrhizal Genomics Consortium"/>
            <person name="Kohler A."/>
            <person name="Kuo A."/>
            <person name="Nagy L.G."/>
            <person name="Floudas D."/>
            <person name="Copeland A."/>
            <person name="Barry K.W."/>
            <person name="Cichocki N."/>
            <person name="Veneault-Fourrey C."/>
            <person name="LaButti K."/>
            <person name="Lindquist E.A."/>
            <person name="Lipzen A."/>
            <person name="Lundell T."/>
            <person name="Morin E."/>
            <person name="Murat C."/>
            <person name="Riley R."/>
            <person name="Ohm R."/>
            <person name="Sun H."/>
            <person name="Tunlid A."/>
            <person name="Henrissat B."/>
            <person name="Grigoriev I.V."/>
            <person name="Hibbett D.S."/>
            <person name="Martin F."/>
        </authorList>
    </citation>
    <scope>NUCLEOTIDE SEQUENCE [LARGE SCALE GENOMIC DNA]</scope>
    <source>
        <strain evidence="4">Ve08.2h10</strain>
    </source>
</reference>
<feature type="region of interest" description="Disordered" evidence="1">
    <location>
        <begin position="24"/>
        <end position="45"/>
    </location>
</feature>
<evidence type="ECO:0000256" key="1">
    <source>
        <dbReference type="SAM" id="MobiDB-lite"/>
    </source>
</evidence>
<evidence type="ECO:0000256" key="2">
    <source>
        <dbReference type="SAM" id="SignalP"/>
    </source>
</evidence>
<evidence type="ECO:0000313" key="4">
    <source>
        <dbReference type="Proteomes" id="UP000054538"/>
    </source>
</evidence>
<sequence length="93" mass="10559">MVVIFFAATLTWPLLAYKQPGSQQDAPQLAMGQDLRPEKGPVKPTQDSGHMLVLMYLTPVYEAIFFSMAWKLRISLVVGESERLSWIDHYICS</sequence>
<dbReference type="AlphaFoldDB" id="A0A0D0CH64"/>
<dbReference type="HOGENOM" id="CLU_2400341_0_0_1"/>
<keyword evidence="4" id="KW-1185">Reference proteome</keyword>
<keyword evidence="2" id="KW-0732">Signal</keyword>
<organism evidence="3 4">
    <name type="scientific">Paxillus rubicundulus Ve08.2h10</name>
    <dbReference type="NCBI Taxonomy" id="930991"/>
    <lineage>
        <taxon>Eukaryota</taxon>
        <taxon>Fungi</taxon>
        <taxon>Dikarya</taxon>
        <taxon>Basidiomycota</taxon>
        <taxon>Agaricomycotina</taxon>
        <taxon>Agaricomycetes</taxon>
        <taxon>Agaricomycetidae</taxon>
        <taxon>Boletales</taxon>
        <taxon>Paxilineae</taxon>
        <taxon>Paxillaceae</taxon>
        <taxon>Paxillus</taxon>
    </lineage>
</organism>
<proteinExistence type="predicted"/>
<dbReference type="EMBL" id="KN828714">
    <property type="protein sequence ID" value="KIK74598.1"/>
    <property type="molecule type" value="Genomic_DNA"/>
</dbReference>
<evidence type="ECO:0000313" key="3">
    <source>
        <dbReference type="EMBL" id="KIK74598.1"/>
    </source>
</evidence>
<accession>A0A0D0CH64</accession>
<feature type="chain" id="PRO_5002220305" evidence="2">
    <location>
        <begin position="17"/>
        <end position="93"/>
    </location>
</feature>
<protein>
    <submittedName>
        <fullName evidence="3">Uncharacterized protein</fullName>
    </submittedName>
</protein>